<gene>
    <name evidence="2" type="ORF">LCGC14_2410280</name>
</gene>
<feature type="domain" description="Thioredoxin" evidence="1">
    <location>
        <begin position="24"/>
        <end position="149"/>
    </location>
</feature>
<accession>A0A0F9CEU7</accession>
<protein>
    <recommendedName>
        <fullName evidence="1">Thioredoxin domain-containing protein</fullName>
    </recommendedName>
</protein>
<dbReference type="InterPro" id="IPR036249">
    <property type="entry name" value="Thioredoxin-like_sf"/>
</dbReference>
<reference evidence="2" key="1">
    <citation type="journal article" date="2015" name="Nature">
        <title>Complex archaea that bridge the gap between prokaryotes and eukaryotes.</title>
        <authorList>
            <person name="Spang A."/>
            <person name="Saw J.H."/>
            <person name="Jorgensen S.L."/>
            <person name="Zaremba-Niedzwiedzka K."/>
            <person name="Martijn J."/>
            <person name="Lind A.E."/>
            <person name="van Eijk R."/>
            <person name="Schleper C."/>
            <person name="Guy L."/>
            <person name="Ettema T.J."/>
        </authorList>
    </citation>
    <scope>NUCLEOTIDE SEQUENCE</scope>
</reference>
<dbReference type="InterPro" id="IPR012336">
    <property type="entry name" value="Thioredoxin-like_fold"/>
</dbReference>
<proteinExistence type="predicted"/>
<dbReference type="AlphaFoldDB" id="A0A0F9CEU7"/>
<name>A0A0F9CEU7_9ZZZZ</name>
<evidence type="ECO:0000313" key="2">
    <source>
        <dbReference type="EMBL" id="KKL24942.1"/>
    </source>
</evidence>
<organism evidence="2">
    <name type="scientific">marine sediment metagenome</name>
    <dbReference type="NCBI Taxonomy" id="412755"/>
    <lineage>
        <taxon>unclassified sequences</taxon>
        <taxon>metagenomes</taxon>
        <taxon>ecological metagenomes</taxon>
    </lineage>
</organism>
<dbReference type="EMBL" id="LAZR01036399">
    <property type="protein sequence ID" value="KKL24942.1"/>
    <property type="molecule type" value="Genomic_DNA"/>
</dbReference>
<dbReference type="SUPFAM" id="SSF52833">
    <property type="entry name" value="Thioredoxin-like"/>
    <property type="match status" value="1"/>
</dbReference>
<dbReference type="Pfam" id="PF13098">
    <property type="entry name" value="Thioredoxin_2"/>
    <property type="match status" value="1"/>
</dbReference>
<dbReference type="InterPro" id="IPR013766">
    <property type="entry name" value="Thioredoxin_domain"/>
</dbReference>
<dbReference type="PROSITE" id="PS51352">
    <property type="entry name" value="THIOREDOXIN_2"/>
    <property type="match status" value="1"/>
</dbReference>
<dbReference type="Gene3D" id="3.40.30.10">
    <property type="entry name" value="Glutaredoxin"/>
    <property type="match status" value="1"/>
</dbReference>
<sequence length="293" mass="30932">MAKNRPTSSGFAPAAPALWLALIAMASVVGFTFAADDTPGIAFSKDLSAAATAARGNKAVTVVLFTMPGCSWCRKMAVTTLADRNVQALAGRFVWVKVNVLDHPDVAARYGVSGVPHIVLLNLQGQVLASRSGYIPPAQMVDILRKYRDKADTPAGGAAAIGQIVEQLKTRVAATQPGQASPALTAAVAHLARPDRQGRYRLRGAVRRCGPAVWPGLCALMADKHLAVRAAAAEALAHATGASLAFDPFADPATRTRQIAAWKKWIRANKGRPTSRPTTAPRPNPLLVRLVGR</sequence>
<evidence type="ECO:0000259" key="1">
    <source>
        <dbReference type="PROSITE" id="PS51352"/>
    </source>
</evidence>
<comment type="caution">
    <text evidence="2">The sequence shown here is derived from an EMBL/GenBank/DDBJ whole genome shotgun (WGS) entry which is preliminary data.</text>
</comment>
<dbReference type="CDD" id="cd02947">
    <property type="entry name" value="TRX_family"/>
    <property type="match status" value="1"/>
</dbReference>